<evidence type="ECO:0000313" key="1">
    <source>
        <dbReference type="EMBL" id="RHX79536.1"/>
    </source>
</evidence>
<protein>
    <submittedName>
        <fullName evidence="1">Uncharacterized protein</fullName>
    </submittedName>
</protein>
<evidence type="ECO:0000313" key="2">
    <source>
        <dbReference type="Proteomes" id="UP000285569"/>
    </source>
</evidence>
<reference evidence="2" key="1">
    <citation type="submission" date="2018-05" db="EMBL/GenBank/DDBJ databases">
        <title>Leptospira yasudae sp. nov. and Leptospira stimsonii sp. nov., two pathogenic species of the genus Leptospira isolated from environmental sources.</title>
        <authorList>
            <person name="Casanovas-Massana A."/>
            <person name="Hamond C."/>
            <person name="Santos L.A."/>
            <person name="Hacker K.P."/>
            <person name="Balassiano I."/>
            <person name="Medeiros M.A."/>
            <person name="Reis M.G."/>
            <person name="Ko A.I."/>
            <person name="Wunder E.A."/>
        </authorList>
    </citation>
    <scope>NUCLEOTIDE SEQUENCE [LARGE SCALE GENOMIC DNA]</scope>
    <source>
        <strain evidence="2">B21</strain>
    </source>
</reference>
<gene>
    <name evidence="1" type="ORF">DLM77_11620</name>
</gene>
<sequence>MAGKHIQLFESELGFQWCSKHVIGSFLFIVKLKQNPRIYAKAAVEWTRQIDRIFNFLFL</sequence>
<comment type="caution">
    <text evidence="1">The sequence shown here is derived from an EMBL/GenBank/DDBJ whole genome shotgun (WGS) entry which is preliminary data.</text>
</comment>
<dbReference type="EMBL" id="QHCR01000005">
    <property type="protein sequence ID" value="RHX79536.1"/>
    <property type="molecule type" value="Genomic_DNA"/>
</dbReference>
<dbReference type="Proteomes" id="UP000285569">
    <property type="component" value="Unassembled WGS sequence"/>
</dbReference>
<proteinExistence type="predicted"/>
<accession>A0ABX9M363</accession>
<reference evidence="1 2" key="2">
    <citation type="journal article" date="2020" name="Int. J. Syst. Evol. Microbiol.">
        <title>Leptospira yasudae sp. nov. and Leptospira stimsonii sp. nov., two new species of the pathogenic group isolated from environmental sources.</title>
        <authorList>
            <person name="Casanovas-Massana A."/>
            <person name="Hamond C."/>
            <person name="Santos L.A."/>
            <person name="de Oliveira D."/>
            <person name="Hacker K.P."/>
            <person name="Balassiano I."/>
            <person name="Costa F."/>
            <person name="Medeiros M.A."/>
            <person name="Reis M.G."/>
            <person name="Ko A.I."/>
            <person name="Wunder E.A."/>
        </authorList>
    </citation>
    <scope>NUCLEOTIDE SEQUENCE [LARGE SCALE GENOMIC DNA]</scope>
    <source>
        <strain evidence="1 2">B21</strain>
    </source>
</reference>
<organism evidence="1 2">
    <name type="scientific">Leptospira yasudae</name>
    <dbReference type="NCBI Taxonomy" id="2202201"/>
    <lineage>
        <taxon>Bacteria</taxon>
        <taxon>Pseudomonadati</taxon>
        <taxon>Spirochaetota</taxon>
        <taxon>Spirochaetia</taxon>
        <taxon>Leptospirales</taxon>
        <taxon>Leptospiraceae</taxon>
        <taxon>Leptospira</taxon>
    </lineage>
</organism>
<keyword evidence="2" id="KW-1185">Reference proteome</keyword>
<name>A0ABX9M363_9LEPT</name>